<proteinExistence type="predicted"/>
<dbReference type="EMBL" id="CM046398">
    <property type="protein sequence ID" value="KAI8530608.1"/>
    <property type="molecule type" value="Genomic_DNA"/>
</dbReference>
<protein>
    <submittedName>
        <fullName evidence="1">Uncharacterized protein</fullName>
    </submittedName>
</protein>
<evidence type="ECO:0000313" key="2">
    <source>
        <dbReference type="Proteomes" id="UP001062846"/>
    </source>
</evidence>
<name>A0ACC0LR50_RHOML</name>
<keyword evidence="2" id="KW-1185">Reference proteome</keyword>
<comment type="caution">
    <text evidence="1">The sequence shown here is derived from an EMBL/GenBank/DDBJ whole genome shotgun (WGS) entry which is preliminary data.</text>
</comment>
<organism evidence="1 2">
    <name type="scientific">Rhododendron molle</name>
    <name type="common">Chinese azalea</name>
    <name type="synonym">Azalea mollis</name>
    <dbReference type="NCBI Taxonomy" id="49168"/>
    <lineage>
        <taxon>Eukaryota</taxon>
        <taxon>Viridiplantae</taxon>
        <taxon>Streptophyta</taxon>
        <taxon>Embryophyta</taxon>
        <taxon>Tracheophyta</taxon>
        <taxon>Spermatophyta</taxon>
        <taxon>Magnoliopsida</taxon>
        <taxon>eudicotyledons</taxon>
        <taxon>Gunneridae</taxon>
        <taxon>Pentapetalae</taxon>
        <taxon>asterids</taxon>
        <taxon>Ericales</taxon>
        <taxon>Ericaceae</taxon>
        <taxon>Ericoideae</taxon>
        <taxon>Rhodoreae</taxon>
        <taxon>Rhododendron</taxon>
    </lineage>
</organism>
<reference evidence="1" key="1">
    <citation type="submission" date="2022-02" db="EMBL/GenBank/DDBJ databases">
        <title>Plant Genome Project.</title>
        <authorList>
            <person name="Zhang R.-G."/>
        </authorList>
    </citation>
    <scope>NUCLEOTIDE SEQUENCE</scope>
    <source>
        <strain evidence="1">AT1</strain>
    </source>
</reference>
<dbReference type="Proteomes" id="UP001062846">
    <property type="component" value="Chromosome 11"/>
</dbReference>
<evidence type="ECO:0000313" key="1">
    <source>
        <dbReference type="EMBL" id="KAI8530608.1"/>
    </source>
</evidence>
<accession>A0ACC0LR50</accession>
<sequence length="114" mass="12068">MKAVGINVPKSIFGSLGLNQSGNGKGNDQKKDIGHVVIVDPDYEPCDGEERVTSDGDNDDPPGFQANQVKSTGPRKKKDCSSAQLLKKSQRTQEDGGSPQGSTQAKQLPTSPTE</sequence>
<gene>
    <name evidence="1" type="ORF">RHMOL_Rhmol11G0072500</name>
</gene>